<gene>
    <name evidence="2" type="ORF">CIK00_13815</name>
</gene>
<dbReference type="GO" id="GO:0016887">
    <property type="term" value="F:ATP hydrolysis activity"/>
    <property type="evidence" value="ECO:0007669"/>
    <property type="project" value="InterPro"/>
</dbReference>
<dbReference type="Gene3D" id="3.40.50.300">
    <property type="entry name" value="P-loop containing nucleotide triphosphate hydrolases"/>
    <property type="match status" value="1"/>
</dbReference>
<dbReference type="SUPFAM" id="SSF52540">
    <property type="entry name" value="P-loop containing nucleoside triphosphate hydrolases"/>
    <property type="match status" value="1"/>
</dbReference>
<dbReference type="InterPro" id="IPR027417">
    <property type="entry name" value="P-loop_NTPase"/>
</dbReference>
<dbReference type="EMBL" id="NPIB01000017">
    <property type="protein sequence ID" value="PLC57363.1"/>
    <property type="molecule type" value="Genomic_DNA"/>
</dbReference>
<dbReference type="Proteomes" id="UP000234420">
    <property type="component" value="Unassembled WGS sequence"/>
</dbReference>
<feature type="domain" description="Rad50/SbcC-type AAA" evidence="1">
    <location>
        <begin position="25"/>
        <end position="227"/>
    </location>
</feature>
<reference evidence="2 3" key="1">
    <citation type="journal article" date="2018" name="Syst. Appl. Microbiol.">
        <title>Photobacterium carnosum sp. nov., isolated from spoiled modified atmosphere packaged poultry meat.</title>
        <authorList>
            <person name="Hilgarth M."/>
            <person name="Fuertes S."/>
            <person name="Ehrmann M."/>
            <person name="Vogel R.F."/>
        </authorList>
    </citation>
    <scope>NUCLEOTIDE SEQUENCE [LARGE SCALE GENOMIC DNA]</scope>
    <source>
        <strain evidence="2 3">TMW 2.2021</strain>
    </source>
</reference>
<sequence length="233" mass="27358">MSLLIKDRLGLLKKLTGLKQMKIKKVKIQAFKSYFKEEDSTFDFSWNKDKSQVAKIVTIFAPNGFGKTSFYDAVDYCYTSNITRYIRDDKTRIQNKKNAKKQNFIIRNRNKENQIAKLDTKVVIETEDNKEIISKIIKYNTKGIDYKFDDSNTPDERKYFRDLLLSQDAIDAFLRETNPADRFNKFATKQVNSLSQLNEKRISISQVVSDIESNVREIKKCIKEKKRNSTYLI</sequence>
<dbReference type="Pfam" id="PF13476">
    <property type="entry name" value="AAA_23"/>
    <property type="match status" value="1"/>
</dbReference>
<proteinExistence type="predicted"/>
<accession>A0A2N4UQT8</accession>
<comment type="caution">
    <text evidence="2">The sequence shown here is derived from an EMBL/GenBank/DDBJ whole genome shotgun (WGS) entry which is preliminary data.</text>
</comment>
<dbReference type="GO" id="GO:0006302">
    <property type="term" value="P:double-strand break repair"/>
    <property type="evidence" value="ECO:0007669"/>
    <property type="project" value="InterPro"/>
</dbReference>
<evidence type="ECO:0000313" key="3">
    <source>
        <dbReference type="Proteomes" id="UP000234420"/>
    </source>
</evidence>
<evidence type="ECO:0000313" key="2">
    <source>
        <dbReference type="EMBL" id="PLC57363.1"/>
    </source>
</evidence>
<evidence type="ECO:0000259" key="1">
    <source>
        <dbReference type="Pfam" id="PF13476"/>
    </source>
</evidence>
<name>A0A2N4UQT8_9GAMM</name>
<keyword evidence="3" id="KW-1185">Reference proteome</keyword>
<organism evidence="2 3">
    <name type="scientific">Photobacterium carnosum</name>
    <dbReference type="NCBI Taxonomy" id="2023717"/>
    <lineage>
        <taxon>Bacteria</taxon>
        <taxon>Pseudomonadati</taxon>
        <taxon>Pseudomonadota</taxon>
        <taxon>Gammaproteobacteria</taxon>
        <taxon>Vibrionales</taxon>
        <taxon>Vibrionaceae</taxon>
        <taxon>Photobacterium</taxon>
    </lineage>
</organism>
<dbReference type="InterPro" id="IPR038729">
    <property type="entry name" value="Rad50/SbcC_AAA"/>
</dbReference>
<protein>
    <recommendedName>
        <fullName evidence="1">Rad50/SbcC-type AAA domain-containing protein</fullName>
    </recommendedName>
</protein>
<dbReference type="AlphaFoldDB" id="A0A2N4UQT8"/>